<dbReference type="Pfam" id="PF20258">
    <property type="entry name" value="tRNA_Me_trans_C"/>
    <property type="match status" value="1"/>
</dbReference>
<feature type="binding site" evidence="9">
    <location>
        <position position="120"/>
    </location>
    <ligand>
        <name>ATP</name>
        <dbReference type="ChEBI" id="CHEBI:30616"/>
    </ligand>
</feature>
<dbReference type="EC" id="2.8.1.13" evidence="9"/>
<evidence type="ECO:0000256" key="8">
    <source>
        <dbReference type="ARBA" id="ARBA00051542"/>
    </source>
</evidence>
<evidence type="ECO:0000256" key="2">
    <source>
        <dbReference type="ARBA" id="ARBA00022679"/>
    </source>
</evidence>
<dbReference type="STRING" id="1286171.EAL2_c08320"/>
<evidence type="ECO:0000256" key="6">
    <source>
        <dbReference type="ARBA" id="ARBA00022884"/>
    </source>
</evidence>
<evidence type="ECO:0000313" key="12">
    <source>
        <dbReference type="EMBL" id="AHM56132.1"/>
    </source>
</evidence>
<dbReference type="Pfam" id="PF03054">
    <property type="entry name" value="tRNA_Me_trans"/>
    <property type="match status" value="1"/>
</dbReference>
<evidence type="ECO:0000256" key="1">
    <source>
        <dbReference type="ARBA" id="ARBA00022555"/>
    </source>
</evidence>
<feature type="active site" description="Cysteine persulfide intermediate" evidence="9">
    <location>
        <position position="195"/>
    </location>
</feature>
<dbReference type="InterPro" id="IPR046885">
    <property type="entry name" value="MnmA-like_C"/>
</dbReference>
<dbReference type="InterPro" id="IPR046884">
    <property type="entry name" value="MnmA-like_central"/>
</dbReference>
<evidence type="ECO:0000313" key="13">
    <source>
        <dbReference type="Proteomes" id="UP000019591"/>
    </source>
</evidence>
<dbReference type="Pfam" id="PF20259">
    <property type="entry name" value="tRNA_Me_trans_M"/>
    <property type="match status" value="1"/>
</dbReference>
<dbReference type="GO" id="GO:0002143">
    <property type="term" value="P:tRNA wobble position uridine thiolation"/>
    <property type="evidence" value="ECO:0007669"/>
    <property type="project" value="TreeGrafter"/>
</dbReference>
<dbReference type="NCBIfam" id="TIGR00420">
    <property type="entry name" value="trmU"/>
    <property type="match status" value="1"/>
</dbReference>
<dbReference type="Proteomes" id="UP000019591">
    <property type="component" value="Chromosome"/>
</dbReference>
<evidence type="ECO:0000259" key="10">
    <source>
        <dbReference type="Pfam" id="PF20258"/>
    </source>
</evidence>
<evidence type="ECO:0000256" key="7">
    <source>
        <dbReference type="ARBA" id="ARBA00023157"/>
    </source>
</evidence>
<dbReference type="Gene3D" id="2.30.30.280">
    <property type="entry name" value="Adenine nucleotide alpha hydrolases-like domains"/>
    <property type="match status" value="1"/>
</dbReference>
<dbReference type="KEGG" id="eac:EAL2_c08320"/>
<protein>
    <recommendedName>
        <fullName evidence="9">tRNA-specific 2-thiouridylase MnmA</fullName>
        <ecNumber evidence="9">2.8.1.13</ecNumber>
    </recommendedName>
</protein>
<feature type="domain" description="tRNA-specific 2-thiouridylase MnmA-like central" evidence="11">
    <location>
        <begin position="203"/>
        <end position="268"/>
    </location>
</feature>
<dbReference type="GO" id="GO:0103016">
    <property type="term" value="F:tRNA-uridine 2-sulfurtransferase activity"/>
    <property type="evidence" value="ECO:0007669"/>
    <property type="project" value="UniProtKB-EC"/>
</dbReference>
<dbReference type="RefSeq" id="WP_025435159.1">
    <property type="nucleotide sequence ID" value="NZ_CP007452.1"/>
</dbReference>
<dbReference type="CDD" id="cd01998">
    <property type="entry name" value="MnmA_TRMU-like"/>
    <property type="match status" value="1"/>
</dbReference>
<feature type="site" description="Interaction with tRNA" evidence="9">
    <location>
        <position position="334"/>
    </location>
</feature>
<keyword evidence="6 9" id="KW-0694">RNA-binding</keyword>
<keyword evidence="1 9" id="KW-0820">tRNA-binding</keyword>
<dbReference type="PATRIC" id="fig|1286171.3.peg.779"/>
<dbReference type="eggNOG" id="COG0482">
    <property type="taxonomic scope" value="Bacteria"/>
</dbReference>
<keyword evidence="7" id="KW-1015">Disulfide bond</keyword>
<proteinExistence type="inferred from homology"/>
<keyword evidence="3 9" id="KW-0819">tRNA processing</keyword>
<keyword evidence="13" id="KW-1185">Reference proteome</keyword>
<dbReference type="EMBL" id="CP007452">
    <property type="protein sequence ID" value="AHM56132.1"/>
    <property type="molecule type" value="Genomic_DNA"/>
</dbReference>
<comment type="function">
    <text evidence="9">Catalyzes the 2-thiolation of uridine at the wobble position (U34) of tRNA, leading to the formation of s(2)U34.</text>
</comment>
<evidence type="ECO:0000256" key="4">
    <source>
        <dbReference type="ARBA" id="ARBA00022741"/>
    </source>
</evidence>
<dbReference type="InterPro" id="IPR004506">
    <property type="entry name" value="MnmA-like"/>
</dbReference>
<keyword evidence="9" id="KW-0963">Cytoplasm</keyword>
<dbReference type="GO" id="GO:0005524">
    <property type="term" value="F:ATP binding"/>
    <property type="evidence" value="ECO:0007669"/>
    <property type="project" value="UniProtKB-KW"/>
</dbReference>
<feature type="domain" description="tRNA-specific 2-thiouridylase MnmA-like C-terminal" evidence="10">
    <location>
        <begin position="274"/>
        <end position="350"/>
    </location>
</feature>
<name>W8TIY1_PEPAC</name>
<dbReference type="HOGENOM" id="CLU_035188_0_0_9"/>
<feature type="site" description="Interaction with tRNA" evidence="9">
    <location>
        <position position="121"/>
    </location>
</feature>
<keyword evidence="4 9" id="KW-0547">Nucleotide-binding</keyword>
<dbReference type="PANTHER" id="PTHR11933">
    <property type="entry name" value="TRNA 5-METHYLAMINOMETHYL-2-THIOURIDYLATE -METHYLTRANSFERASE"/>
    <property type="match status" value="1"/>
</dbReference>
<comment type="similarity">
    <text evidence="9">Belongs to the MnmA/TRMU family.</text>
</comment>
<dbReference type="GO" id="GO:0005737">
    <property type="term" value="C:cytoplasm"/>
    <property type="evidence" value="ECO:0007669"/>
    <property type="project" value="UniProtKB-SubCell"/>
</dbReference>
<dbReference type="GO" id="GO:0000049">
    <property type="term" value="F:tRNA binding"/>
    <property type="evidence" value="ECO:0007669"/>
    <property type="project" value="UniProtKB-KW"/>
</dbReference>
<feature type="binding site" evidence="9">
    <location>
        <begin position="11"/>
        <end position="18"/>
    </location>
    <ligand>
        <name>ATP</name>
        <dbReference type="ChEBI" id="CHEBI:30616"/>
    </ligand>
</feature>
<gene>
    <name evidence="12" type="primary">mnmA2</name>
    <name evidence="9" type="synonym">mnmA</name>
    <name evidence="12" type="ORF">EAL2_c08320</name>
</gene>
<sequence length="355" mass="39337">MVNATKTVAVGMSGGVDSSAAAYILKNRGYNVIGITMLLGKESESERSAEDAKRIAEMLSMPHHVVDFSRIFEEKIKGEFISEYLGGRTPNPCVTCNRIIKYGKFMDVARSLGADFVATGHYARVVYDSENSIYRILRGKADRKDQSYVLYSLSQKQLSSMILPLGEYESKEDIRKIANMFDLDVSEKKDSTGICFIPDGNHKKYITEIIGSAVGSGAIRDSEGKLLGRHSGIFNYTIGQKRGLEVKLQKSLTVISIDAQKNEIILGDDALAYSKGLIASNWSFTSGRASFKELHVHAKICQWGYFIESKVTKTDDDKLCVMFEKNERAVTPGQSVVFYNGDEVIGGGIIERDIR</sequence>
<evidence type="ECO:0000256" key="9">
    <source>
        <dbReference type="HAMAP-Rule" id="MF_00144"/>
    </source>
</evidence>
<evidence type="ECO:0000259" key="11">
    <source>
        <dbReference type="Pfam" id="PF20259"/>
    </source>
</evidence>
<evidence type="ECO:0000256" key="5">
    <source>
        <dbReference type="ARBA" id="ARBA00022840"/>
    </source>
</evidence>
<dbReference type="InterPro" id="IPR014729">
    <property type="entry name" value="Rossmann-like_a/b/a_fold"/>
</dbReference>
<dbReference type="PANTHER" id="PTHR11933:SF5">
    <property type="entry name" value="MITOCHONDRIAL TRNA-SPECIFIC 2-THIOURIDYLASE 1"/>
    <property type="match status" value="1"/>
</dbReference>
<comment type="subcellular location">
    <subcellularLocation>
        <location evidence="9">Cytoplasm</location>
    </subcellularLocation>
</comment>
<dbReference type="NCBIfam" id="NF001138">
    <property type="entry name" value="PRK00143.1"/>
    <property type="match status" value="1"/>
</dbReference>
<dbReference type="Gene3D" id="2.40.30.10">
    <property type="entry name" value="Translation factors"/>
    <property type="match status" value="1"/>
</dbReference>
<dbReference type="OrthoDB" id="9800696at2"/>
<keyword evidence="5 9" id="KW-0067">ATP-binding</keyword>
<feature type="active site" description="Nucleophile" evidence="9">
    <location>
        <position position="96"/>
    </location>
</feature>
<dbReference type="HAMAP" id="MF_00144">
    <property type="entry name" value="tRNA_thiouridyl_MnmA"/>
    <property type="match status" value="1"/>
</dbReference>
<keyword evidence="2 9" id="KW-0808">Transferase</keyword>
<feature type="binding site" evidence="9">
    <location>
        <position position="37"/>
    </location>
    <ligand>
        <name>ATP</name>
        <dbReference type="ChEBI" id="CHEBI:30616"/>
    </ligand>
</feature>
<evidence type="ECO:0000256" key="3">
    <source>
        <dbReference type="ARBA" id="ARBA00022694"/>
    </source>
</evidence>
<organism evidence="12 13">
    <name type="scientific">Peptoclostridium acidaminophilum DSM 3953</name>
    <dbReference type="NCBI Taxonomy" id="1286171"/>
    <lineage>
        <taxon>Bacteria</taxon>
        <taxon>Bacillati</taxon>
        <taxon>Bacillota</taxon>
        <taxon>Clostridia</taxon>
        <taxon>Peptostreptococcales</taxon>
        <taxon>Peptoclostridiaceae</taxon>
        <taxon>Peptoclostridium</taxon>
    </lineage>
</organism>
<comment type="catalytic activity">
    <reaction evidence="8 9">
        <text>S-sulfanyl-L-cysteinyl-[protein] + uridine(34) in tRNA + AH2 + ATP = 2-thiouridine(34) in tRNA + L-cysteinyl-[protein] + A + AMP + diphosphate + H(+)</text>
        <dbReference type="Rhea" id="RHEA:47032"/>
        <dbReference type="Rhea" id="RHEA-COMP:10131"/>
        <dbReference type="Rhea" id="RHEA-COMP:11726"/>
        <dbReference type="Rhea" id="RHEA-COMP:11727"/>
        <dbReference type="Rhea" id="RHEA-COMP:11728"/>
        <dbReference type="ChEBI" id="CHEBI:13193"/>
        <dbReference type="ChEBI" id="CHEBI:15378"/>
        <dbReference type="ChEBI" id="CHEBI:17499"/>
        <dbReference type="ChEBI" id="CHEBI:29950"/>
        <dbReference type="ChEBI" id="CHEBI:30616"/>
        <dbReference type="ChEBI" id="CHEBI:33019"/>
        <dbReference type="ChEBI" id="CHEBI:61963"/>
        <dbReference type="ChEBI" id="CHEBI:65315"/>
        <dbReference type="ChEBI" id="CHEBI:87170"/>
        <dbReference type="ChEBI" id="CHEBI:456215"/>
        <dbReference type="EC" id="2.8.1.13"/>
    </reaction>
</comment>
<dbReference type="SUPFAM" id="SSF52402">
    <property type="entry name" value="Adenine nucleotide alpha hydrolases-like"/>
    <property type="match status" value="1"/>
</dbReference>
<dbReference type="InterPro" id="IPR023382">
    <property type="entry name" value="MnmA-like_central_sf"/>
</dbReference>
<dbReference type="Gene3D" id="3.40.50.620">
    <property type="entry name" value="HUPs"/>
    <property type="match status" value="1"/>
</dbReference>
<accession>W8TIY1</accession>
<feature type="region of interest" description="Interaction with tRNA" evidence="9">
    <location>
        <begin position="144"/>
        <end position="146"/>
    </location>
</feature>
<reference evidence="12 13" key="1">
    <citation type="journal article" date="2014" name="Genome Announc.">
        <title>Complete Genome Sequence of Amino Acid-Utilizing Eubacterium acidaminophilum al-2 (DSM 3953).</title>
        <authorList>
            <person name="Poehlein A."/>
            <person name="Andreesen J.R."/>
            <person name="Daniel R."/>
        </authorList>
    </citation>
    <scope>NUCLEOTIDE SEQUENCE [LARGE SCALE GENOMIC DNA]</scope>
    <source>
        <strain evidence="12 13">DSM 3953</strain>
    </source>
</reference>
<comment type="caution">
    <text evidence="9">Lacks conserved residue(s) required for the propagation of feature annotation.</text>
</comment>
<dbReference type="AlphaFoldDB" id="W8TIY1"/>